<dbReference type="InterPro" id="IPR000719">
    <property type="entry name" value="Prot_kinase_dom"/>
</dbReference>
<dbReference type="EMBL" id="JAIQCV010000011">
    <property type="protein sequence ID" value="KAH1046912.1"/>
    <property type="molecule type" value="Genomic_DNA"/>
</dbReference>
<dbReference type="GO" id="GO:0051707">
    <property type="term" value="P:response to other organism"/>
    <property type="evidence" value="ECO:0007669"/>
    <property type="project" value="UniProtKB-ARBA"/>
</dbReference>
<dbReference type="Gene3D" id="3.30.200.20">
    <property type="entry name" value="Phosphorylase Kinase, domain 1"/>
    <property type="match status" value="2"/>
</dbReference>
<dbReference type="FunFam" id="1.10.510.10:FF:000723">
    <property type="entry name" value="Receptor like protein kinase S.2"/>
    <property type="match status" value="1"/>
</dbReference>
<evidence type="ECO:0000256" key="4">
    <source>
        <dbReference type="ARBA" id="ARBA00022777"/>
    </source>
</evidence>
<dbReference type="InterPro" id="IPR001245">
    <property type="entry name" value="Ser-Thr/Tyr_kinase_cat_dom"/>
</dbReference>
<reference evidence="8 9" key="1">
    <citation type="journal article" date="2021" name="Plant Biotechnol. J.">
        <title>Multi-omics assisted identification of the key and species-specific regulatory components of drought-tolerant mechanisms in Gossypium stocksii.</title>
        <authorList>
            <person name="Yu D."/>
            <person name="Ke L."/>
            <person name="Zhang D."/>
            <person name="Wu Y."/>
            <person name="Sun Y."/>
            <person name="Mei J."/>
            <person name="Sun J."/>
            <person name="Sun Y."/>
        </authorList>
    </citation>
    <scope>NUCLEOTIDE SEQUENCE [LARGE SCALE GENOMIC DNA]</scope>
    <source>
        <strain evidence="9">cv. E1</strain>
        <tissue evidence="8">Leaf</tissue>
    </source>
</reference>
<dbReference type="PROSITE" id="PS00108">
    <property type="entry name" value="PROTEIN_KINASE_ST"/>
    <property type="match status" value="1"/>
</dbReference>
<dbReference type="Gene3D" id="1.10.510.10">
    <property type="entry name" value="Transferase(Phosphotransferase) domain 1"/>
    <property type="match status" value="2"/>
</dbReference>
<organism evidence="8 9">
    <name type="scientific">Gossypium stocksii</name>
    <dbReference type="NCBI Taxonomy" id="47602"/>
    <lineage>
        <taxon>Eukaryota</taxon>
        <taxon>Viridiplantae</taxon>
        <taxon>Streptophyta</taxon>
        <taxon>Embryophyta</taxon>
        <taxon>Tracheophyta</taxon>
        <taxon>Spermatophyta</taxon>
        <taxon>Magnoliopsida</taxon>
        <taxon>eudicotyledons</taxon>
        <taxon>Gunneridae</taxon>
        <taxon>Pentapetalae</taxon>
        <taxon>rosids</taxon>
        <taxon>malvids</taxon>
        <taxon>Malvales</taxon>
        <taxon>Malvaceae</taxon>
        <taxon>Malvoideae</taxon>
        <taxon>Gossypium</taxon>
    </lineage>
</organism>
<evidence type="ECO:0000256" key="2">
    <source>
        <dbReference type="ARBA" id="ARBA00022679"/>
    </source>
</evidence>
<proteinExistence type="predicted"/>
<keyword evidence="4" id="KW-0418">Kinase</keyword>
<dbReference type="GO" id="GO:0004674">
    <property type="term" value="F:protein serine/threonine kinase activity"/>
    <property type="evidence" value="ECO:0007669"/>
    <property type="project" value="UniProtKB-KW"/>
</dbReference>
<keyword evidence="5 6" id="KW-0067">ATP-binding</keyword>
<feature type="binding site" evidence="6">
    <location>
        <position position="137"/>
    </location>
    <ligand>
        <name>ATP</name>
        <dbReference type="ChEBI" id="CHEBI:30616"/>
    </ligand>
</feature>
<protein>
    <recommendedName>
        <fullName evidence="7">Protein kinase domain-containing protein</fullName>
    </recommendedName>
</protein>
<dbReference type="InterPro" id="IPR050528">
    <property type="entry name" value="L-type_Lectin-RKs"/>
</dbReference>
<dbReference type="OrthoDB" id="1894756at2759"/>
<dbReference type="Pfam" id="PF00069">
    <property type="entry name" value="Pkinase"/>
    <property type="match status" value="1"/>
</dbReference>
<dbReference type="FunFam" id="3.30.200.20:FF:000532">
    <property type="entry name" value="Receptor like protein kinase S.2"/>
    <property type="match status" value="1"/>
</dbReference>
<dbReference type="InterPro" id="IPR011009">
    <property type="entry name" value="Kinase-like_dom_sf"/>
</dbReference>
<comment type="caution">
    <text evidence="8">The sequence shown here is derived from an EMBL/GenBank/DDBJ whole genome shotgun (WGS) entry which is preliminary data.</text>
</comment>
<accession>A0A9D3UKJ9</accession>
<evidence type="ECO:0000256" key="6">
    <source>
        <dbReference type="PROSITE-ProRule" id="PRU10141"/>
    </source>
</evidence>
<sequence>MKVNRLCFILPADFNEIAPLDYPPVEKPVKKEGKKHPYRDCGAYFVGFIGDSLRRFYGFRCLLHCANPRRQQSSVFHDLEGVQMSEKVGGDNPRIFSYAELYIGSKGFCQDEILGSGGFGRVYKAVLPSNGTVVAVKCLAEKGERFEKTFAAELVAVAHLRHRNLVRLRGWCVHEDQLLLVYDYMPNRSLDRVLFRRPENTGAPPLNWDRRRKIVRGLAAALFYLHEQLETQIIHRDVKTSNVMLDSQYNARLGDFGLARWLEHELEYQIRTPATKRHQFRLVDTTRIGGTIGYLPPESFQKRSVATTKSDVFSFGIVVLEVVSGRRAVDLTFPDEQIILLDWIRRLSDEDKLLQAGDSRLVDGSYKLADIERGSKSTASSRLSTATATTSSVNITVSFASSDYVTATEETIYETAEFGVNGSSLSTSSSRRPTNFFMVDTPREIPFKELIVATDNFAESRRVAELDFGTAYQGFLNNRHHILVKRLGMTKCPALRTRFSSELQNLARLRHRNLVQLRGWCTEQGEMLVVYDYSANQQLSHLLFRHNNITGSSILQWRHRYNIIKSLASAILYLHEEWDEQVIHRNITSSAIILDPDMKPRLSSFALAEFLTRNDHGHHAATNKKKSVRGIFGYMSPEYIESGEATPMADVYSFGVVVLEVVSGYMAADFRQPEVLLVKRVHNFETRKRPFEELVDIRLKEEYNTEEVLRLTKLGIACTRSDPKLRPTIRQIVSILDGNDKSFMEEWQRKEGSEEWKERNACSLSLVRRIHALGLH</sequence>
<dbReference type="SMART" id="SM00220">
    <property type="entry name" value="S_TKc"/>
    <property type="match status" value="2"/>
</dbReference>
<dbReference type="InterPro" id="IPR008271">
    <property type="entry name" value="Ser/Thr_kinase_AS"/>
</dbReference>
<name>A0A9D3UKJ9_9ROSI</name>
<dbReference type="FunFam" id="1.10.510.10:FF:000603">
    <property type="entry name" value="Receptor like protein kinase S.2"/>
    <property type="match status" value="1"/>
</dbReference>
<dbReference type="SUPFAM" id="SSF56112">
    <property type="entry name" value="Protein kinase-like (PK-like)"/>
    <property type="match status" value="2"/>
</dbReference>
<dbReference type="InterPro" id="IPR017441">
    <property type="entry name" value="Protein_kinase_ATP_BS"/>
</dbReference>
<keyword evidence="9" id="KW-1185">Reference proteome</keyword>
<feature type="domain" description="Protein kinase" evidence="7">
    <location>
        <begin position="457"/>
        <end position="744"/>
    </location>
</feature>
<evidence type="ECO:0000313" key="9">
    <source>
        <dbReference type="Proteomes" id="UP000828251"/>
    </source>
</evidence>
<gene>
    <name evidence="8" type="ORF">J1N35_037696</name>
</gene>
<keyword evidence="2" id="KW-0808">Transferase</keyword>
<dbReference type="AlphaFoldDB" id="A0A9D3UKJ9"/>
<dbReference type="GO" id="GO:0005524">
    <property type="term" value="F:ATP binding"/>
    <property type="evidence" value="ECO:0007669"/>
    <property type="project" value="UniProtKB-UniRule"/>
</dbReference>
<evidence type="ECO:0000313" key="8">
    <source>
        <dbReference type="EMBL" id="KAH1046912.1"/>
    </source>
</evidence>
<dbReference type="Pfam" id="PF07714">
    <property type="entry name" value="PK_Tyr_Ser-Thr"/>
    <property type="match status" value="1"/>
</dbReference>
<evidence type="ECO:0000259" key="7">
    <source>
        <dbReference type="PROSITE" id="PS50011"/>
    </source>
</evidence>
<dbReference type="PROSITE" id="PS00107">
    <property type="entry name" value="PROTEIN_KINASE_ATP"/>
    <property type="match status" value="1"/>
</dbReference>
<dbReference type="PROSITE" id="PS50011">
    <property type="entry name" value="PROTEIN_KINASE_DOM"/>
    <property type="match status" value="2"/>
</dbReference>
<evidence type="ECO:0000256" key="5">
    <source>
        <dbReference type="ARBA" id="ARBA00022840"/>
    </source>
</evidence>
<keyword evidence="3 6" id="KW-0547">Nucleotide-binding</keyword>
<dbReference type="CDD" id="cd14066">
    <property type="entry name" value="STKc_IRAK"/>
    <property type="match status" value="1"/>
</dbReference>
<evidence type="ECO:0000256" key="3">
    <source>
        <dbReference type="ARBA" id="ARBA00022741"/>
    </source>
</evidence>
<feature type="domain" description="Protein kinase" evidence="7">
    <location>
        <begin position="108"/>
        <end position="448"/>
    </location>
</feature>
<dbReference type="Proteomes" id="UP000828251">
    <property type="component" value="Unassembled WGS sequence"/>
</dbReference>
<evidence type="ECO:0000256" key="1">
    <source>
        <dbReference type="ARBA" id="ARBA00022527"/>
    </source>
</evidence>
<keyword evidence="1" id="KW-0723">Serine/threonine-protein kinase</keyword>
<dbReference type="PANTHER" id="PTHR27007">
    <property type="match status" value="1"/>
</dbReference>